<keyword evidence="2" id="KW-0146">Chitin degradation</keyword>
<dbReference type="InterPro" id="IPR008258">
    <property type="entry name" value="Transglycosylase_SLT_dom_1"/>
</dbReference>
<organism evidence="4 5">
    <name type="scientific">Oldenlandia corymbosa var. corymbosa</name>
    <dbReference type="NCBI Taxonomy" id="529605"/>
    <lineage>
        <taxon>Eukaryota</taxon>
        <taxon>Viridiplantae</taxon>
        <taxon>Streptophyta</taxon>
        <taxon>Embryophyta</taxon>
        <taxon>Tracheophyta</taxon>
        <taxon>Spermatophyta</taxon>
        <taxon>Magnoliopsida</taxon>
        <taxon>eudicotyledons</taxon>
        <taxon>Gunneridae</taxon>
        <taxon>Pentapetalae</taxon>
        <taxon>asterids</taxon>
        <taxon>lamiids</taxon>
        <taxon>Gentianales</taxon>
        <taxon>Rubiaceae</taxon>
        <taxon>Rubioideae</taxon>
        <taxon>Spermacoceae</taxon>
        <taxon>Hedyotis-Oldenlandia complex</taxon>
        <taxon>Oldenlandia</taxon>
    </lineage>
</organism>
<name>A0AAV1CZ91_OLDCO</name>
<proteinExistence type="predicted"/>
<dbReference type="Pfam" id="PF01464">
    <property type="entry name" value="SLT"/>
    <property type="match status" value="1"/>
</dbReference>
<dbReference type="GO" id="GO:0006032">
    <property type="term" value="P:chitin catabolic process"/>
    <property type="evidence" value="ECO:0007669"/>
    <property type="project" value="UniProtKB-KW"/>
</dbReference>
<evidence type="ECO:0000259" key="3">
    <source>
        <dbReference type="Pfam" id="PF01464"/>
    </source>
</evidence>
<dbReference type="PANTHER" id="PTHR37179">
    <property type="entry name" value="TRANSGLYCOSYLASE"/>
    <property type="match status" value="1"/>
</dbReference>
<keyword evidence="2" id="KW-0624">Polysaccharide degradation</keyword>
<dbReference type="EMBL" id="OX459120">
    <property type="protein sequence ID" value="CAI9100059.1"/>
    <property type="molecule type" value="Genomic_DNA"/>
</dbReference>
<keyword evidence="5" id="KW-1185">Reference proteome</keyword>
<evidence type="ECO:0000313" key="4">
    <source>
        <dbReference type="EMBL" id="CAI9100059.1"/>
    </source>
</evidence>
<keyword evidence="2" id="KW-0119">Carbohydrate metabolism</keyword>
<feature type="domain" description="Transglycosylase SLT" evidence="3">
    <location>
        <begin position="62"/>
        <end position="143"/>
    </location>
</feature>
<dbReference type="Gene3D" id="1.10.530.10">
    <property type="match status" value="1"/>
</dbReference>
<evidence type="ECO:0000313" key="5">
    <source>
        <dbReference type="Proteomes" id="UP001161247"/>
    </source>
</evidence>
<accession>A0AAV1CZ91</accession>
<evidence type="ECO:0000256" key="2">
    <source>
        <dbReference type="ARBA" id="ARBA00023024"/>
    </source>
</evidence>
<reference evidence="4" key="1">
    <citation type="submission" date="2023-03" db="EMBL/GenBank/DDBJ databases">
        <authorList>
            <person name="Julca I."/>
        </authorList>
    </citation>
    <scope>NUCLEOTIDE SEQUENCE</scope>
</reference>
<dbReference type="AlphaFoldDB" id="A0AAV1CZ91"/>
<dbReference type="PANTHER" id="PTHR37179:SF1">
    <property type="entry name" value="TRANSGLYCOSYLASE"/>
    <property type="match status" value="1"/>
</dbReference>
<dbReference type="SUPFAM" id="SSF53955">
    <property type="entry name" value="Lysozyme-like"/>
    <property type="match status" value="1"/>
</dbReference>
<comment type="function">
    <text evidence="1">Defense against chitin-containing fungal pathogens.</text>
</comment>
<protein>
    <submittedName>
        <fullName evidence="4">OLC1v1036981C1</fullName>
    </submittedName>
</protein>
<dbReference type="InterPro" id="IPR023346">
    <property type="entry name" value="Lysozyme-like_dom_sf"/>
</dbReference>
<sequence>MAVSSKYWDDCVDPEGLEAMWADPDVRAELLNVGEAIGSKINLSRDPDGCSRIIVRRRFVSQIDSDMLCAIATLESDRQPLATQYNKKSKETMLGIMQILPKTAEWLARDLGYRNYEFSENPKHLYKPFVNVYFGAAYLKWISTYDQKKLHIHRICMICTIYGATLDRIGTPLPTASSATTPAASTAKAPVNTTWDSRTSKEDMKELWNNASGGVSEIILAKHFNAKTCVFHSRASSLHQFIPVHSPSNSPPLSGHCERLS</sequence>
<dbReference type="Proteomes" id="UP001161247">
    <property type="component" value="Chromosome 3"/>
</dbReference>
<evidence type="ECO:0000256" key="1">
    <source>
        <dbReference type="ARBA" id="ARBA00003102"/>
    </source>
</evidence>
<gene>
    <name evidence="4" type="ORF">OLC1_LOCUS9971</name>
</gene>